<dbReference type="PANTHER" id="PTHR12814">
    <property type="entry name" value="RNA-BINDING PROTEIN NOB1"/>
    <property type="match status" value="1"/>
</dbReference>
<keyword evidence="5 7" id="KW-0862">Zinc</keyword>
<evidence type="ECO:0000256" key="4">
    <source>
        <dbReference type="ARBA" id="ARBA00022801"/>
    </source>
</evidence>
<comment type="function">
    <text evidence="7">Required for the synthesis of 40S ribosome subunits. Has a role in processing 20S pre-rRNA into the mature 18S rRNA, where it is required for cleavage at the 3' end of the mature 18S rRNA (D-site). Accompanies the 20S pre-rRNA from the nucleus to the cytoplasm.</text>
</comment>
<dbReference type="GO" id="GO:0030490">
    <property type="term" value="P:maturation of SSU-rRNA"/>
    <property type="evidence" value="ECO:0007669"/>
    <property type="project" value="TreeGrafter"/>
</dbReference>
<evidence type="ECO:0000313" key="12">
    <source>
        <dbReference type="Proteomes" id="UP001377567"/>
    </source>
</evidence>
<dbReference type="InterPro" id="IPR017117">
    <property type="entry name" value="Nob1_euk"/>
</dbReference>
<feature type="compositionally biased region" description="Polar residues" evidence="9">
    <location>
        <begin position="422"/>
        <end position="432"/>
    </location>
</feature>
<dbReference type="Gene3D" id="3.40.50.1010">
    <property type="entry name" value="5'-nuclease"/>
    <property type="match status" value="1"/>
</dbReference>
<evidence type="ECO:0000256" key="7">
    <source>
        <dbReference type="PIRNR" id="PIRNR037125"/>
    </source>
</evidence>
<sequence>MPAHVRALVLDATPLITQSYTHYQNYAESFYTTPTVFHEIKDEQARKNLEIWQSLGTLKLVHPSEDSIARVSRFARLTGDYSVLSANDIHILALTYQLECQLNNGDWRLRQAPGDSLEESRKREAAIEAEKDAEARRAEQDAAPAVSEEKLDAAVADAAPVAAATEVKPEGQKKKRRRGGKKQRAKREQRENEEGPADEQAVPATEAAVPEAEPVTETVVAETAPAQKTVAFKEEIVSPEHKDDSELSEEFDEGDDDGEWITPDTLVEVMIRDSGDDTSGSRGVEAVDRNKADIITLPRNQVALATGDFAVQNVALQMNMNLMNFMSGLKIKRLRNYMLRCHACFRIFPLPKNGKAKHFCPSCGGQGTLLRCAVSVDAVTGEVTPHLKANFQWNNRGNKYSIASPLSKNSQKRYGKKGFVHNKQNSNRSQDSPVLREDQKEYEHMVKQEDWTRRHNDKVLENWIGGGSADNYMSPFAMSGLKHHSYKVGRGRHANSSKGKK</sequence>
<dbReference type="InterPro" id="IPR002716">
    <property type="entry name" value="PIN_dom"/>
</dbReference>
<dbReference type="PANTHER" id="PTHR12814:SF2">
    <property type="entry name" value="RNA-BINDING PROTEIN NOB1"/>
    <property type="match status" value="1"/>
</dbReference>
<protein>
    <recommendedName>
        <fullName evidence="7">20S-pre-rRNA D-site endonuclease NOB1</fullName>
    </recommendedName>
</protein>
<evidence type="ECO:0000256" key="8">
    <source>
        <dbReference type="PIRSR" id="PIRSR037125-1"/>
    </source>
</evidence>
<name>A0AAV5RUK6_MAUHU</name>
<dbReference type="PIRSF" id="PIRSF037125">
    <property type="entry name" value="D-site_20S_pre-rRNA_nuclease"/>
    <property type="match status" value="1"/>
</dbReference>
<evidence type="ECO:0000256" key="5">
    <source>
        <dbReference type="ARBA" id="ARBA00022833"/>
    </source>
</evidence>
<evidence type="ECO:0000256" key="3">
    <source>
        <dbReference type="ARBA" id="ARBA00022723"/>
    </source>
</evidence>
<feature type="region of interest" description="Disordered" evidence="9">
    <location>
        <begin position="230"/>
        <end position="260"/>
    </location>
</feature>
<keyword evidence="3 7" id="KW-0479">Metal-binding</keyword>
<feature type="compositionally biased region" description="Low complexity" evidence="9">
    <location>
        <begin position="153"/>
        <end position="164"/>
    </location>
</feature>
<feature type="domain" description="PIN" evidence="10">
    <location>
        <begin position="6"/>
        <end position="111"/>
    </location>
</feature>
<dbReference type="GO" id="GO:0004521">
    <property type="term" value="F:RNA endonuclease activity"/>
    <property type="evidence" value="ECO:0007669"/>
    <property type="project" value="UniProtKB-UniRule"/>
</dbReference>
<proteinExistence type="inferred from homology"/>
<feature type="compositionally biased region" description="Low complexity" evidence="9">
    <location>
        <begin position="201"/>
        <end position="216"/>
    </location>
</feature>
<dbReference type="AlphaFoldDB" id="A0AAV5RUK6"/>
<dbReference type="GO" id="GO:0046872">
    <property type="term" value="F:metal ion binding"/>
    <property type="evidence" value="ECO:0007669"/>
    <property type="project" value="UniProtKB-UniRule"/>
</dbReference>
<dbReference type="SUPFAM" id="SSF144206">
    <property type="entry name" value="NOB1 zinc finger-like"/>
    <property type="match status" value="1"/>
</dbReference>
<feature type="binding site" evidence="8">
    <location>
        <position position="341"/>
    </location>
    <ligand>
        <name>Zn(2+)</name>
        <dbReference type="ChEBI" id="CHEBI:29105"/>
    </ligand>
</feature>
<dbReference type="Proteomes" id="UP001377567">
    <property type="component" value="Unassembled WGS sequence"/>
</dbReference>
<feature type="binding site" evidence="8">
    <location>
        <position position="344"/>
    </location>
    <ligand>
        <name>Zn(2+)</name>
        <dbReference type="ChEBI" id="CHEBI:29105"/>
    </ligand>
</feature>
<dbReference type="SMART" id="SM00670">
    <property type="entry name" value="PINc"/>
    <property type="match status" value="1"/>
</dbReference>
<dbReference type="GO" id="GO:0005730">
    <property type="term" value="C:nucleolus"/>
    <property type="evidence" value="ECO:0007669"/>
    <property type="project" value="UniProtKB-SubCell"/>
</dbReference>
<dbReference type="InterPro" id="IPR014881">
    <property type="entry name" value="NOB1_Zn-bd"/>
</dbReference>
<evidence type="ECO:0000256" key="9">
    <source>
        <dbReference type="SAM" id="MobiDB-lite"/>
    </source>
</evidence>
<reference evidence="11 12" key="1">
    <citation type="journal article" date="2023" name="Elife">
        <title>Identification of key yeast species and microbe-microbe interactions impacting larval growth of Drosophila in the wild.</title>
        <authorList>
            <person name="Mure A."/>
            <person name="Sugiura Y."/>
            <person name="Maeda R."/>
            <person name="Honda K."/>
            <person name="Sakurai N."/>
            <person name="Takahashi Y."/>
            <person name="Watada M."/>
            <person name="Katoh T."/>
            <person name="Gotoh A."/>
            <person name="Gotoh Y."/>
            <person name="Taniguchi I."/>
            <person name="Nakamura K."/>
            <person name="Hayashi T."/>
            <person name="Katayama T."/>
            <person name="Uemura T."/>
            <person name="Hattori Y."/>
        </authorList>
    </citation>
    <scope>NUCLEOTIDE SEQUENCE [LARGE SCALE GENOMIC DNA]</scope>
    <source>
        <strain evidence="11 12">KH-74</strain>
    </source>
</reference>
<dbReference type="Pfam" id="PF08772">
    <property type="entry name" value="Zn_ribbon_NOB1"/>
    <property type="match status" value="1"/>
</dbReference>
<dbReference type="FunFam" id="3.40.50.1010:FF:000020">
    <property type="entry name" value="20S-pre-rRNA D-site endonuclease NOB1"/>
    <property type="match status" value="1"/>
</dbReference>
<gene>
    <name evidence="11" type="ORF">DAKH74_016080</name>
</gene>
<feature type="compositionally biased region" description="Basic and acidic residues" evidence="9">
    <location>
        <begin position="231"/>
        <end position="245"/>
    </location>
</feature>
<organism evidence="11 12">
    <name type="scientific">Maudiozyma humilis</name>
    <name type="common">Sour dough yeast</name>
    <name type="synonym">Kazachstania humilis</name>
    <dbReference type="NCBI Taxonomy" id="51915"/>
    <lineage>
        <taxon>Eukaryota</taxon>
        <taxon>Fungi</taxon>
        <taxon>Dikarya</taxon>
        <taxon>Ascomycota</taxon>
        <taxon>Saccharomycotina</taxon>
        <taxon>Saccharomycetes</taxon>
        <taxon>Saccharomycetales</taxon>
        <taxon>Saccharomycetaceae</taxon>
        <taxon>Maudiozyma</taxon>
    </lineage>
</organism>
<comment type="similarity">
    <text evidence="1 7">Belongs to the NOB1 family.</text>
</comment>
<dbReference type="GO" id="GO:0016787">
    <property type="term" value="F:hydrolase activity"/>
    <property type="evidence" value="ECO:0007669"/>
    <property type="project" value="UniProtKB-KW"/>
</dbReference>
<dbReference type="Pfam" id="PF17146">
    <property type="entry name" value="PIN_6"/>
    <property type="match status" value="1"/>
</dbReference>
<feature type="region of interest" description="Disordered" evidence="9">
    <location>
        <begin position="113"/>
        <end position="216"/>
    </location>
</feature>
<evidence type="ECO:0000256" key="2">
    <source>
        <dbReference type="ARBA" id="ARBA00022722"/>
    </source>
</evidence>
<evidence type="ECO:0000313" key="11">
    <source>
        <dbReference type="EMBL" id="GMM54992.1"/>
    </source>
</evidence>
<feature type="binding site" evidence="8">
    <location>
        <position position="360"/>
    </location>
    <ligand>
        <name>Zn(2+)</name>
        <dbReference type="ChEBI" id="CHEBI:29105"/>
    </ligand>
</feature>
<comment type="caution">
    <text evidence="11">The sequence shown here is derived from an EMBL/GenBank/DDBJ whole genome shotgun (WGS) entry which is preliminary data.</text>
</comment>
<dbReference type="InterPro" id="IPR039907">
    <property type="entry name" value="NOB1"/>
</dbReference>
<feature type="compositionally biased region" description="Basic and acidic residues" evidence="9">
    <location>
        <begin position="118"/>
        <end position="140"/>
    </location>
</feature>
<keyword evidence="6 7" id="KW-0539">Nucleus</keyword>
<feature type="compositionally biased region" description="Acidic residues" evidence="9">
    <location>
        <begin position="246"/>
        <end position="259"/>
    </location>
</feature>
<dbReference type="EMBL" id="BTGD01000003">
    <property type="protein sequence ID" value="GMM54992.1"/>
    <property type="molecule type" value="Genomic_DNA"/>
</dbReference>
<dbReference type="GO" id="GO:0030688">
    <property type="term" value="C:preribosome, small subunit precursor"/>
    <property type="evidence" value="ECO:0007669"/>
    <property type="project" value="TreeGrafter"/>
</dbReference>
<accession>A0AAV5RUK6</accession>
<dbReference type="Gene3D" id="6.20.210.10">
    <property type="entry name" value="Nin one binding (NOB1), Zn-ribbon-like"/>
    <property type="match status" value="1"/>
</dbReference>
<dbReference type="GO" id="GO:0005737">
    <property type="term" value="C:cytoplasm"/>
    <property type="evidence" value="ECO:0007669"/>
    <property type="project" value="UniProtKB-ARBA"/>
</dbReference>
<dbReference type="CDD" id="cd09876">
    <property type="entry name" value="PIN_Nob1-like"/>
    <property type="match status" value="1"/>
</dbReference>
<dbReference type="InterPro" id="IPR033411">
    <property type="entry name" value="Ribonuclease_PIN"/>
</dbReference>
<evidence type="ECO:0000256" key="1">
    <source>
        <dbReference type="ARBA" id="ARBA00005858"/>
    </source>
</evidence>
<keyword evidence="2" id="KW-0540">Nuclease</keyword>
<feature type="region of interest" description="Disordered" evidence="9">
    <location>
        <begin position="402"/>
        <end position="435"/>
    </location>
</feature>
<evidence type="ECO:0000259" key="10">
    <source>
        <dbReference type="SMART" id="SM00670"/>
    </source>
</evidence>
<feature type="compositionally biased region" description="Basic residues" evidence="9">
    <location>
        <begin position="410"/>
        <end position="420"/>
    </location>
</feature>
<keyword evidence="4" id="KW-0378">Hydrolase</keyword>
<keyword evidence="12" id="KW-1185">Reference proteome</keyword>
<dbReference type="InterPro" id="IPR036283">
    <property type="entry name" value="NOB1_Zf-like_sf"/>
</dbReference>
<evidence type="ECO:0000256" key="6">
    <source>
        <dbReference type="ARBA" id="ARBA00023242"/>
    </source>
</evidence>
<comment type="subcellular location">
    <subcellularLocation>
        <location evidence="7">Nucleus</location>
        <location evidence="7">Nucleolus</location>
    </subcellularLocation>
</comment>
<feature type="binding site" evidence="8">
    <location>
        <position position="363"/>
    </location>
    <ligand>
        <name>Zn(2+)</name>
        <dbReference type="ChEBI" id="CHEBI:29105"/>
    </ligand>
</feature>
<feature type="compositionally biased region" description="Basic residues" evidence="9">
    <location>
        <begin position="173"/>
        <end position="185"/>
    </location>
</feature>